<feature type="domain" description="Transposase Tc1-like" evidence="1">
    <location>
        <begin position="100"/>
        <end position="154"/>
    </location>
</feature>
<accession>A0A418AYL9</accession>
<dbReference type="Gene3D" id="3.30.420.10">
    <property type="entry name" value="Ribonuclease H-like superfamily/Ribonuclease H"/>
    <property type="match status" value="1"/>
</dbReference>
<name>A0A418AYL9_9STRA</name>
<dbReference type="VEuPathDB" id="FungiDB:H310_08781"/>
<evidence type="ECO:0000313" key="3">
    <source>
        <dbReference type="Proteomes" id="UP000285060"/>
    </source>
</evidence>
<protein>
    <recommendedName>
        <fullName evidence="1">Transposase Tc1-like domain-containing protein</fullName>
    </recommendedName>
</protein>
<dbReference type="GO" id="GO:0015074">
    <property type="term" value="P:DNA integration"/>
    <property type="evidence" value="ECO:0007669"/>
    <property type="project" value="InterPro"/>
</dbReference>
<gene>
    <name evidence="2" type="ORF">DYB32_004065</name>
</gene>
<dbReference type="GO" id="GO:0006313">
    <property type="term" value="P:DNA transposition"/>
    <property type="evidence" value="ECO:0007669"/>
    <property type="project" value="InterPro"/>
</dbReference>
<dbReference type="GO" id="GO:0003677">
    <property type="term" value="F:DNA binding"/>
    <property type="evidence" value="ECO:0007669"/>
    <property type="project" value="InterPro"/>
</dbReference>
<sequence length="264" mass="30648">MPRATTKQDLTDDERVSLYHDLLEHKEGGRLPQGKAKALLLKYGISRQTLSRVWRRGQDSKASTGVANVALLKQGRCGRPKKWSLDDMEAAVKSVPAHLRMTLAMLASTSGISSTTLWRLLKTKKLRRRTSRIKPMLTDKHKTDRMTFARSFLHETTRQGMRWHDMLDLVHIDEKWFYITMVNRRYYLWHDEAIPVRKCSSKRHIIKVMFLTAVARPRFDHAKKAMWDGKIGMWPFVTQAPAQRASKNRDRGTMITTPTTVTKY</sequence>
<proteinExistence type="predicted"/>
<dbReference type="PANTHER" id="PTHR47169:SF4">
    <property type="entry name" value="TRANSPOSASE TC1-LIKE DOMAIN-CONTAINING PROTEIN"/>
    <property type="match status" value="1"/>
</dbReference>
<organism evidence="2 3">
    <name type="scientific">Aphanomyces invadans</name>
    <dbReference type="NCBI Taxonomy" id="157072"/>
    <lineage>
        <taxon>Eukaryota</taxon>
        <taxon>Sar</taxon>
        <taxon>Stramenopiles</taxon>
        <taxon>Oomycota</taxon>
        <taxon>Saprolegniomycetes</taxon>
        <taxon>Saprolegniales</taxon>
        <taxon>Verrucalvaceae</taxon>
        <taxon>Aphanomyces</taxon>
    </lineage>
</organism>
<dbReference type="PANTHER" id="PTHR47169">
    <property type="entry name" value="OS01G0541250 PROTEIN"/>
    <property type="match status" value="1"/>
</dbReference>
<dbReference type="Pfam" id="PF01498">
    <property type="entry name" value="HTH_Tnp_Tc3_2"/>
    <property type="match status" value="1"/>
</dbReference>
<dbReference type="InterPro" id="IPR036397">
    <property type="entry name" value="RNaseH_sf"/>
</dbReference>
<dbReference type="Proteomes" id="UP000285060">
    <property type="component" value="Unassembled WGS sequence"/>
</dbReference>
<dbReference type="EMBL" id="QUSY01000280">
    <property type="protein sequence ID" value="RHY30737.1"/>
    <property type="molecule type" value="Genomic_DNA"/>
</dbReference>
<keyword evidence="3" id="KW-1185">Reference proteome</keyword>
<evidence type="ECO:0000259" key="1">
    <source>
        <dbReference type="Pfam" id="PF01498"/>
    </source>
</evidence>
<evidence type="ECO:0000313" key="2">
    <source>
        <dbReference type="EMBL" id="RHY30737.1"/>
    </source>
</evidence>
<reference evidence="2 3" key="1">
    <citation type="submission" date="2018-08" db="EMBL/GenBank/DDBJ databases">
        <title>Aphanomyces genome sequencing and annotation.</title>
        <authorList>
            <person name="Minardi D."/>
            <person name="Oidtmann B."/>
            <person name="Van Der Giezen M."/>
            <person name="Studholme D.J."/>
        </authorList>
    </citation>
    <scope>NUCLEOTIDE SEQUENCE [LARGE SCALE GENOMIC DNA]</scope>
    <source>
        <strain evidence="2 3">NJM0002</strain>
    </source>
</reference>
<dbReference type="AlphaFoldDB" id="A0A418AYL9"/>
<dbReference type="InterPro" id="IPR002492">
    <property type="entry name" value="Transposase_Tc1-like"/>
</dbReference>
<comment type="caution">
    <text evidence="2">The sequence shown here is derived from an EMBL/GenBank/DDBJ whole genome shotgun (WGS) entry which is preliminary data.</text>
</comment>